<evidence type="ECO:0000313" key="2">
    <source>
        <dbReference type="EMBL" id="TWF74345.1"/>
    </source>
</evidence>
<accession>A0A561SHK4</accession>
<keyword evidence="2" id="KW-0378">Hydrolase</keyword>
<feature type="domain" description="DUF559" evidence="1">
    <location>
        <begin position="191"/>
        <end position="288"/>
    </location>
</feature>
<keyword evidence="2" id="KW-0255">Endonuclease</keyword>
<organism evidence="2 3">
    <name type="scientific">Pseudonocardia hierapolitana</name>
    <dbReference type="NCBI Taxonomy" id="1128676"/>
    <lineage>
        <taxon>Bacteria</taxon>
        <taxon>Bacillati</taxon>
        <taxon>Actinomycetota</taxon>
        <taxon>Actinomycetes</taxon>
        <taxon>Pseudonocardiales</taxon>
        <taxon>Pseudonocardiaceae</taxon>
        <taxon>Pseudonocardia</taxon>
    </lineage>
</organism>
<protein>
    <submittedName>
        <fullName evidence="2">Very-short-patch-repair endonuclease</fullName>
    </submittedName>
</protein>
<dbReference type="InterPro" id="IPR007569">
    <property type="entry name" value="DUF559"/>
</dbReference>
<dbReference type="Gene3D" id="3.40.960.10">
    <property type="entry name" value="VSR Endonuclease"/>
    <property type="match status" value="1"/>
</dbReference>
<dbReference type="SUPFAM" id="SSF52980">
    <property type="entry name" value="Restriction endonuclease-like"/>
    <property type="match status" value="1"/>
</dbReference>
<sequence length="295" mass="32657">MTTYPTLFILLQAQDGLITPAQAEEHRLPSRTLRGRTQNGDWERVAPRVYLAGGHPYDDRARIRAAGLWAGEAAAVSGPAAAWWHGMLEKAPADVTVTVPRRLGLRGYPGFTVRRRDLDPDDVTQVKGLRLSGHALTALETAIAVPDGSAFLDRALQKHVPFHEVYRAYCRNMGARGFARAAALLIAAADRADSAAERILVELLRAAGLSGWKVGLPFQQWKIDISFPAERIAIEIDSWAWHTDVQRFRTDRYKGNALVGAGWTLLRFTWHDLTNRPDYVIAQIRAALFTATATA</sequence>
<comment type="caution">
    <text evidence="2">The sequence shown here is derived from an EMBL/GenBank/DDBJ whole genome shotgun (WGS) entry which is preliminary data.</text>
</comment>
<dbReference type="RefSeq" id="WP_170308721.1">
    <property type="nucleotide sequence ID" value="NZ_VIWU01000001.1"/>
</dbReference>
<reference evidence="2 3" key="1">
    <citation type="submission" date="2019-06" db="EMBL/GenBank/DDBJ databases">
        <title>Sequencing the genomes of 1000 actinobacteria strains.</title>
        <authorList>
            <person name="Klenk H.-P."/>
        </authorList>
    </citation>
    <scope>NUCLEOTIDE SEQUENCE [LARGE SCALE GENOMIC DNA]</scope>
    <source>
        <strain evidence="2 3">DSM 45671</strain>
    </source>
</reference>
<dbReference type="Proteomes" id="UP000321261">
    <property type="component" value="Unassembled WGS sequence"/>
</dbReference>
<evidence type="ECO:0000313" key="3">
    <source>
        <dbReference type="Proteomes" id="UP000321261"/>
    </source>
</evidence>
<evidence type="ECO:0000259" key="1">
    <source>
        <dbReference type="Pfam" id="PF04480"/>
    </source>
</evidence>
<dbReference type="Pfam" id="PF04480">
    <property type="entry name" value="DUF559"/>
    <property type="match status" value="1"/>
</dbReference>
<keyword evidence="2" id="KW-0540">Nuclease</keyword>
<dbReference type="InterPro" id="IPR011335">
    <property type="entry name" value="Restrct_endonuc-II-like"/>
</dbReference>
<dbReference type="AlphaFoldDB" id="A0A561SHK4"/>
<dbReference type="GO" id="GO:0004519">
    <property type="term" value="F:endonuclease activity"/>
    <property type="evidence" value="ECO:0007669"/>
    <property type="project" value="UniProtKB-KW"/>
</dbReference>
<gene>
    <name evidence="2" type="ORF">FHX44_11225</name>
</gene>
<dbReference type="EMBL" id="VIWU01000001">
    <property type="protein sequence ID" value="TWF74345.1"/>
    <property type="molecule type" value="Genomic_DNA"/>
</dbReference>
<name>A0A561SHK4_9PSEU</name>
<keyword evidence="3" id="KW-1185">Reference proteome</keyword>
<proteinExistence type="predicted"/>